<dbReference type="AlphaFoldDB" id="A0A1T5J4J0"/>
<evidence type="ECO:0000256" key="5">
    <source>
        <dbReference type="SAM" id="Phobius"/>
    </source>
</evidence>
<reference evidence="6 7" key="1">
    <citation type="submission" date="2017-02" db="EMBL/GenBank/DDBJ databases">
        <authorList>
            <person name="Peterson S.W."/>
        </authorList>
    </citation>
    <scope>NUCLEOTIDE SEQUENCE [LARGE SCALE GENOMIC DNA]</scope>
    <source>
        <strain evidence="6 7">VKM Ac-2059</strain>
    </source>
</reference>
<dbReference type="Pfam" id="PF13564">
    <property type="entry name" value="DoxX_2"/>
    <property type="match status" value="1"/>
</dbReference>
<evidence type="ECO:0000313" key="6">
    <source>
        <dbReference type="EMBL" id="SKC46296.1"/>
    </source>
</evidence>
<name>A0A1T5J4J0_9MICO</name>
<comment type="subcellular location">
    <subcellularLocation>
        <location evidence="1">Membrane</location>
        <topology evidence="1">Multi-pass membrane protein</topology>
    </subcellularLocation>
</comment>
<feature type="transmembrane region" description="Helical" evidence="5">
    <location>
        <begin position="109"/>
        <end position="128"/>
    </location>
</feature>
<dbReference type="PANTHER" id="PTHR36974">
    <property type="entry name" value="MEMBRANE PROTEIN-RELATED"/>
    <property type="match status" value="1"/>
</dbReference>
<evidence type="ECO:0000256" key="3">
    <source>
        <dbReference type="ARBA" id="ARBA00022989"/>
    </source>
</evidence>
<keyword evidence="7" id="KW-1185">Reference proteome</keyword>
<accession>A0A1T5J4J0</accession>
<dbReference type="STRING" id="123320.SAMN06309945_1209"/>
<feature type="transmembrane region" description="Helical" evidence="5">
    <location>
        <begin position="6"/>
        <end position="27"/>
    </location>
</feature>
<keyword evidence="4 5" id="KW-0472">Membrane</keyword>
<evidence type="ECO:0000256" key="4">
    <source>
        <dbReference type="ARBA" id="ARBA00023136"/>
    </source>
</evidence>
<dbReference type="PANTHER" id="PTHR36974:SF1">
    <property type="entry name" value="DOXX FAMILY MEMBRANE PROTEIN"/>
    <property type="match status" value="1"/>
</dbReference>
<keyword evidence="3 5" id="KW-1133">Transmembrane helix</keyword>
<dbReference type="GO" id="GO:0016020">
    <property type="term" value="C:membrane"/>
    <property type="evidence" value="ECO:0007669"/>
    <property type="project" value="UniProtKB-SubCell"/>
</dbReference>
<dbReference type="Proteomes" id="UP000190857">
    <property type="component" value="Unassembled WGS sequence"/>
</dbReference>
<proteinExistence type="predicted"/>
<evidence type="ECO:0000313" key="7">
    <source>
        <dbReference type="Proteomes" id="UP000190857"/>
    </source>
</evidence>
<dbReference type="InterPro" id="IPR032808">
    <property type="entry name" value="DoxX"/>
</dbReference>
<keyword evidence="2 5" id="KW-0812">Transmembrane</keyword>
<feature type="transmembrane region" description="Helical" evidence="5">
    <location>
        <begin position="76"/>
        <end position="97"/>
    </location>
</feature>
<dbReference type="RefSeq" id="WP_234990985.1">
    <property type="nucleotide sequence ID" value="NZ_FUZP01000001.1"/>
</dbReference>
<protein>
    <submittedName>
        <fullName evidence="6">Uncharacterized membrane protein</fullName>
    </submittedName>
</protein>
<evidence type="ECO:0000256" key="2">
    <source>
        <dbReference type="ARBA" id="ARBA00022692"/>
    </source>
</evidence>
<gene>
    <name evidence="6" type="ORF">SAMN06309945_1209</name>
</gene>
<sequence length="130" mass="14007">MTIETIQWIIRILLAAAFILMGVLHFVPGPARGMAAMIPAPLRFRKPFDPRFLVAFTGVCEIAGGVGLLLPALHTLAGILLCVFLVAVFPANAYAARRPEKFGKLATPLVPRLIGQIVFIGLCAFAAWPL</sequence>
<feature type="transmembrane region" description="Helical" evidence="5">
    <location>
        <begin position="52"/>
        <end position="70"/>
    </location>
</feature>
<organism evidence="6 7">
    <name type="scientific">Okibacterium fritillariae</name>
    <dbReference type="NCBI Taxonomy" id="123320"/>
    <lineage>
        <taxon>Bacteria</taxon>
        <taxon>Bacillati</taxon>
        <taxon>Actinomycetota</taxon>
        <taxon>Actinomycetes</taxon>
        <taxon>Micrococcales</taxon>
        <taxon>Microbacteriaceae</taxon>
        <taxon>Okibacterium</taxon>
    </lineage>
</organism>
<evidence type="ECO:0000256" key="1">
    <source>
        <dbReference type="ARBA" id="ARBA00004141"/>
    </source>
</evidence>
<dbReference type="EMBL" id="FUZP01000001">
    <property type="protein sequence ID" value="SKC46296.1"/>
    <property type="molecule type" value="Genomic_DNA"/>
</dbReference>